<dbReference type="KEGG" id="ddl:Desdi_0798"/>
<feature type="transmembrane region" description="Helical" evidence="1">
    <location>
        <begin position="395"/>
        <end position="427"/>
    </location>
</feature>
<feature type="transmembrane region" description="Helical" evidence="1">
    <location>
        <begin position="147"/>
        <end position="163"/>
    </location>
</feature>
<reference evidence="4" key="1">
    <citation type="submission" date="2012-02" db="EMBL/GenBank/DDBJ databases">
        <title>Complete sequence of Desulfitobacterium dichloroeliminans LMG P-21439.</title>
        <authorList>
            <person name="Lucas S."/>
            <person name="Han J."/>
            <person name="Lapidus A."/>
            <person name="Cheng J.-F."/>
            <person name="Goodwin L."/>
            <person name="Pitluck S."/>
            <person name="Peters L."/>
            <person name="Ovchinnikova G."/>
            <person name="Teshima H."/>
            <person name="Detter J.C."/>
            <person name="Han C."/>
            <person name="Tapia R."/>
            <person name="Land M."/>
            <person name="Hauser L."/>
            <person name="Kyrpides N."/>
            <person name="Ivanova N."/>
            <person name="Pagani I."/>
            <person name="Kruse T."/>
            <person name="de Vos W.M."/>
            <person name="Boon N."/>
            <person name="Smidt H."/>
            <person name="Woyke T."/>
        </authorList>
    </citation>
    <scope>NUCLEOTIDE SEQUENCE [LARGE SCALE GENOMIC DNA]</scope>
    <source>
        <strain evidence="4">LMG P-21439 / DCA1</strain>
    </source>
</reference>
<gene>
    <name evidence="3" type="ordered locus">Desdi_0798</name>
</gene>
<dbReference type="PANTHER" id="PTHR35342:SF5">
    <property type="entry name" value="TRICARBOXYLIC TRANSPORT PROTEIN"/>
    <property type="match status" value="1"/>
</dbReference>
<feature type="transmembrane region" description="Helical" evidence="1">
    <location>
        <begin position="323"/>
        <end position="344"/>
    </location>
</feature>
<proteinExistence type="predicted"/>
<keyword evidence="1" id="KW-0812">Transmembrane</keyword>
<accession>L0F5T3</accession>
<keyword evidence="4" id="KW-1185">Reference proteome</keyword>
<dbReference type="STRING" id="871963.Desdi_0798"/>
<keyword evidence="1" id="KW-0472">Membrane</keyword>
<organism evidence="3 4">
    <name type="scientific">Desulfitobacterium dichloroeliminans (strain LMG P-21439 / DCA1)</name>
    <dbReference type="NCBI Taxonomy" id="871963"/>
    <lineage>
        <taxon>Bacteria</taxon>
        <taxon>Bacillati</taxon>
        <taxon>Bacillota</taxon>
        <taxon>Clostridia</taxon>
        <taxon>Eubacteriales</taxon>
        <taxon>Desulfitobacteriaceae</taxon>
        <taxon>Desulfitobacterium</taxon>
    </lineage>
</organism>
<feature type="domain" description="DUF112" evidence="2">
    <location>
        <begin position="20"/>
        <end position="440"/>
    </location>
</feature>
<evidence type="ECO:0000256" key="1">
    <source>
        <dbReference type="SAM" id="Phobius"/>
    </source>
</evidence>
<feature type="transmembrane region" description="Helical" evidence="1">
    <location>
        <begin position="170"/>
        <end position="191"/>
    </location>
</feature>
<dbReference type="AlphaFoldDB" id="L0F5T3"/>
<dbReference type="PANTHER" id="PTHR35342">
    <property type="entry name" value="TRICARBOXYLIC TRANSPORT PROTEIN"/>
    <property type="match status" value="1"/>
</dbReference>
<feature type="transmembrane region" description="Helical" evidence="1">
    <location>
        <begin position="109"/>
        <end position="135"/>
    </location>
</feature>
<dbReference type="Pfam" id="PF01970">
    <property type="entry name" value="TctA"/>
    <property type="match status" value="1"/>
</dbReference>
<evidence type="ECO:0000313" key="3">
    <source>
        <dbReference type="EMBL" id="AGA68323.1"/>
    </source>
</evidence>
<evidence type="ECO:0000259" key="2">
    <source>
        <dbReference type="Pfam" id="PF01970"/>
    </source>
</evidence>
<dbReference type="HOGENOM" id="CLU_022936_2_0_9"/>
<dbReference type="RefSeq" id="WP_015261324.1">
    <property type="nucleotide sequence ID" value="NC_019903.1"/>
</dbReference>
<dbReference type="InterPro" id="IPR002823">
    <property type="entry name" value="DUF112_TM"/>
</dbReference>
<feature type="transmembrane region" description="Helical" evidence="1">
    <location>
        <begin position="261"/>
        <end position="283"/>
    </location>
</feature>
<name>L0F5T3_DESDL</name>
<dbReference type="EMBL" id="CP003344">
    <property type="protein sequence ID" value="AGA68323.1"/>
    <property type="molecule type" value="Genomic_DNA"/>
</dbReference>
<dbReference type="eggNOG" id="COG3333">
    <property type="taxonomic scope" value="Bacteria"/>
</dbReference>
<protein>
    <recommendedName>
        <fullName evidence="2">DUF112 domain-containing protein</fullName>
    </recommendedName>
</protein>
<dbReference type="OrthoDB" id="9781349at2"/>
<feature type="transmembrane region" description="Helical" evidence="1">
    <location>
        <begin position="20"/>
        <end position="39"/>
    </location>
</feature>
<dbReference type="Proteomes" id="UP000010797">
    <property type="component" value="Chromosome"/>
</dbReference>
<feature type="transmembrane region" description="Helical" evidence="1">
    <location>
        <begin position="439"/>
        <end position="458"/>
    </location>
</feature>
<feature type="transmembrane region" description="Helical" evidence="1">
    <location>
        <begin position="356"/>
        <end position="383"/>
    </location>
</feature>
<feature type="transmembrane region" description="Helical" evidence="1">
    <location>
        <begin position="464"/>
        <end position="488"/>
    </location>
</feature>
<keyword evidence="1" id="KW-1133">Transmembrane helix</keyword>
<sequence length="508" mass="52919">METLQNLVMGLSVATDPMNLVYCVIGVVFGIIIGALPGLGPSAGIAILLPLTFGTDPVAGIIMLAGIYYGAMYGGSITSILINVPGDASAVMTTLDGHPLAKQGRAGQALGMAAFASIIGGTACVVMFMFLAPALAEFAITFGPPEYFALMVLGLTTIGGMTGKFPAKGYMSALIGLFIATIGLDLVQGIPRFTFGTYELYEGIDFIPVAMGLFGIAELLVISEEGEKVKINKKDLGWRKQMPTKEDWRYSAPHIARGTGIGFLIGMLPGAGATIASFISYGIGKKVSKRGDKFGTGVIEGVAAPESANNAASIGALVPLLTLGIPGSGSTAVMLGALMMFGLSPGPLLFANNPEFVWGLIGSMYIGNFILLILALLAVPLFVKVLDVSSNVLNAVVMGFILIGAYSLNNSMFDVGLTILFGVLGFLMKKLEFPATPMVLALVLGALLETSLRQSLIISNGNPAIFFTRPISGTILVVVILAVAWPLLKKIIARVRKSGKPATGEGLK</sequence>
<evidence type="ECO:0000313" key="4">
    <source>
        <dbReference type="Proteomes" id="UP000010797"/>
    </source>
</evidence>